<dbReference type="SUPFAM" id="SSF63825">
    <property type="entry name" value="YWTD domain"/>
    <property type="match status" value="1"/>
</dbReference>
<organism evidence="2 3">
    <name type="scientific">Cirrhinus mrigala</name>
    <name type="common">Mrigala</name>
    <dbReference type="NCBI Taxonomy" id="683832"/>
    <lineage>
        <taxon>Eukaryota</taxon>
        <taxon>Metazoa</taxon>
        <taxon>Chordata</taxon>
        <taxon>Craniata</taxon>
        <taxon>Vertebrata</taxon>
        <taxon>Euteleostomi</taxon>
        <taxon>Actinopterygii</taxon>
        <taxon>Neopterygii</taxon>
        <taxon>Teleostei</taxon>
        <taxon>Ostariophysi</taxon>
        <taxon>Cypriniformes</taxon>
        <taxon>Cyprinidae</taxon>
        <taxon>Labeoninae</taxon>
        <taxon>Labeonini</taxon>
        <taxon>Cirrhinus</taxon>
    </lineage>
</organism>
<dbReference type="PROSITE" id="PS51120">
    <property type="entry name" value="LDLRB"/>
    <property type="match status" value="1"/>
</dbReference>
<dbReference type="Gene3D" id="2.120.10.30">
    <property type="entry name" value="TolB, C-terminal domain"/>
    <property type="match status" value="1"/>
</dbReference>
<gene>
    <name evidence="2" type="ORF">M9458_044218</name>
</gene>
<feature type="non-terminal residue" evidence="2">
    <location>
        <position position="1"/>
    </location>
</feature>
<dbReference type="InterPro" id="IPR011042">
    <property type="entry name" value="6-blade_b-propeller_TolB-like"/>
</dbReference>
<comment type="caution">
    <text evidence="2">The sequence shown here is derived from an EMBL/GenBank/DDBJ whole genome shotgun (WGS) entry which is preliminary data.</text>
</comment>
<evidence type="ECO:0000313" key="3">
    <source>
        <dbReference type="Proteomes" id="UP001529510"/>
    </source>
</evidence>
<name>A0ABD0NEM9_CIRMR</name>
<dbReference type="Proteomes" id="UP001529510">
    <property type="component" value="Unassembled WGS sequence"/>
</dbReference>
<dbReference type="InterPro" id="IPR000033">
    <property type="entry name" value="LDLR_classB_rpt"/>
</dbReference>
<sequence length="104" mass="12171">PRDISADWVTGNLYWTDHSRMHWFSYYTAHWRRLRYSINVGQLGGPNCTRLITDIDGEPFAITVNPVRGMVYWTVIGDHSHIEEAAMDGSLRRILLERNLRRPT</sequence>
<dbReference type="InterPro" id="IPR050778">
    <property type="entry name" value="Cueball_EGF_LRP_Nidogen"/>
</dbReference>
<feature type="non-terminal residue" evidence="2">
    <location>
        <position position="104"/>
    </location>
</feature>
<dbReference type="PANTHER" id="PTHR46513">
    <property type="entry name" value="VITELLOGENIN RECEPTOR-LIKE PROTEIN-RELATED-RELATED"/>
    <property type="match status" value="1"/>
</dbReference>
<evidence type="ECO:0000313" key="2">
    <source>
        <dbReference type="EMBL" id="KAL0160493.1"/>
    </source>
</evidence>
<reference evidence="2 3" key="1">
    <citation type="submission" date="2024-05" db="EMBL/GenBank/DDBJ databases">
        <title>Genome sequencing and assembly of Indian major carp, Cirrhinus mrigala (Hamilton, 1822).</title>
        <authorList>
            <person name="Mohindra V."/>
            <person name="Chowdhury L.M."/>
            <person name="Lal K."/>
            <person name="Jena J.K."/>
        </authorList>
    </citation>
    <scope>NUCLEOTIDE SEQUENCE [LARGE SCALE GENOMIC DNA]</scope>
    <source>
        <strain evidence="2">CM1030</strain>
        <tissue evidence="2">Blood</tissue>
    </source>
</reference>
<keyword evidence="3" id="KW-1185">Reference proteome</keyword>
<dbReference type="EMBL" id="JAMKFB020000022">
    <property type="protein sequence ID" value="KAL0160493.1"/>
    <property type="molecule type" value="Genomic_DNA"/>
</dbReference>
<accession>A0ABD0NEM9</accession>
<feature type="repeat" description="LDL-receptor class B" evidence="1">
    <location>
        <begin position="69"/>
        <end position="104"/>
    </location>
</feature>
<proteinExistence type="predicted"/>
<protein>
    <submittedName>
        <fullName evidence="2">Uncharacterized protein</fullName>
    </submittedName>
</protein>
<dbReference type="AlphaFoldDB" id="A0ABD0NEM9"/>
<dbReference type="PANTHER" id="PTHR46513:SF37">
    <property type="entry name" value="LDL RECEPTOR RELATED PROTEIN 1-RELATED"/>
    <property type="match status" value="1"/>
</dbReference>
<evidence type="ECO:0000256" key="1">
    <source>
        <dbReference type="PROSITE-ProRule" id="PRU00461"/>
    </source>
</evidence>